<proteinExistence type="inferred from homology"/>
<dbReference type="PANTHER" id="PTHR42687">
    <property type="entry name" value="L-THREONINE 3-DEHYDROGENASE"/>
    <property type="match status" value="1"/>
</dbReference>
<dbReference type="KEGG" id="esx:ESOMN_v1c06160"/>
<reference evidence="3 4" key="1">
    <citation type="submission" date="2017-11" db="EMBL/GenBank/DDBJ databases">
        <title>Genome sequence of Entomoplasma somnilux PYAN-1 (ATCC 49194).</title>
        <authorList>
            <person name="Lo W.-S."/>
            <person name="Gasparich G.E."/>
            <person name="Kuo C.-H."/>
        </authorList>
    </citation>
    <scope>NUCLEOTIDE SEQUENCE [LARGE SCALE GENOMIC DNA]</scope>
    <source>
        <strain evidence="3 4">PYAN-1</strain>
    </source>
</reference>
<comment type="similarity">
    <text evidence="1">Belongs to the NAD(P)-dependent epimerase/dehydratase family.</text>
</comment>
<dbReference type="GO" id="GO:0008743">
    <property type="term" value="F:L-threonine 3-dehydrogenase activity"/>
    <property type="evidence" value="ECO:0007669"/>
    <property type="project" value="TreeGrafter"/>
</dbReference>
<dbReference type="PANTHER" id="PTHR42687:SF1">
    <property type="entry name" value="L-THREONINE 3-DEHYDROGENASE, MITOCHONDRIAL"/>
    <property type="match status" value="1"/>
</dbReference>
<dbReference type="GO" id="GO:0006567">
    <property type="term" value="P:L-threonine catabolic process"/>
    <property type="evidence" value="ECO:0007669"/>
    <property type="project" value="TreeGrafter"/>
</dbReference>
<accession>A0A2K8P0N5</accession>
<evidence type="ECO:0000256" key="1">
    <source>
        <dbReference type="ARBA" id="ARBA00007637"/>
    </source>
</evidence>
<evidence type="ECO:0000259" key="2">
    <source>
        <dbReference type="Pfam" id="PF01370"/>
    </source>
</evidence>
<dbReference type="RefSeq" id="WP_024863513.1">
    <property type="nucleotide sequence ID" value="NZ_CP024965.1"/>
</dbReference>
<dbReference type="Pfam" id="PF01370">
    <property type="entry name" value="Epimerase"/>
    <property type="match status" value="1"/>
</dbReference>
<dbReference type="InterPro" id="IPR036291">
    <property type="entry name" value="NAD(P)-bd_dom_sf"/>
</dbReference>
<dbReference type="Proteomes" id="UP000232230">
    <property type="component" value="Chromosome"/>
</dbReference>
<dbReference type="AlphaFoldDB" id="A0A2K8P0N5"/>
<dbReference type="InterPro" id="IPR051225">
    <property type="entry name" value="NAD(P)_epim/dehydratase"/>
</dbReference>
<evidence type="ECO:0000313" key="3">
    <source>
        <dbReference type="EMBL" id="ATZ18998.1"/>
    </source>
</evidence>
<sequence>MKKVLVTGSLGQIGSELVTRLRKDLGLNNVIATDLRKIEGSPIVEEGVFETLDVMDQEAFLKMAKKHKPDMIVHLAALLSATTEKNPKLGWKLNMDGLINALDVAKEIGAGLFAPSSVAAFGPDVDFQNTPQDTFMHPTSMYGVTKVAGELLMNYYYTKYGVDTRSVRFPGLMSYKTEPGGGTSDYNVDMYYQALLKGEYECYLKAGTYMDMMYIDDAIDAIVNLINADSKKLKHRNAFNLAPFTAEPEMLATSIRKHIPNFKLNYKIDPVRQAIADSWPDHMDDSAAREEWGFKAKYSLDDITEVLLRELTIKFKKQGKL</sequence>
<protein>
    <submittedName>
        <fullName evidence="3">UDP-glucose 4-epimerase</fullName>
    </submittedName>
</protein>
<organism evidence="3 4">
    <name type="scientific">Williamsoniiplasma somnilux</name>
    <dbReference type="NCBI Taxonomy" id="215578"/>
    <lineage>
        <taxon>Bacteria</taxon>
        <taxon>Bacillati</taxon>
        <taxon>Mycoplasmatota</taxon>
        <taxon>Mollicutes</taxon>
        <taxon>Entomoplasmatales</taxon>
        <taxon>Williamsoniiplasma</taxon>
    </lineage>
</organism>
<dbReference type="EMBL" id="CP024965">
    <property type="protein sequence ID" value="ATZ18998.1"/>
    <property type="molecule type" value="Genomic_DNA"/>
</dbReference>
<keyword evidence="4" id="KW-1185">Reference proteome</keyword>
<dbReference type="Gene3D" id="3.40.50.720">
    <property type="entry name" value="NAD(P)-binding Rossmann-like Domain"/>
    <property type="match status" value="1"/>
</dbReference>
<feature type="domain" description="NAD-dependent epimerase/dehydratase" evidence="2">
    <location>
        <begin position="4"/>
        <end position="240"/>
    </location>
</feature>
<gene>
    <name evidence="3" type="ORF">ESOMN_v1c06160</name>
</gene>
<evidence type="ECO:0000313" key="4">
    <source>
        <dbReference type="Proteomes" id="UP000232230"/>
    </source>
</evidence>
<dbReference type="InterPro" id="IPR001509">
    <property type="entry name" value="Epimerase_deHydtase"/>
</dbReference>
<name>A0A2K8P0N5_9MOLU</name>
<dbReference type="SUPFAM" id="SSF51735">
    <property type="entry name" value="NAD(P)-binding Rossmann-fold domains"/>
    <property type="match status" value="1"/>
</dbReference>